<evidence type="ECO:0000256" key="1">
    <source>
        <dbReference type="ARBA" id="ARBA00023002"/>
    </source>
</evidence>
<sequence>MAPNYESALAPGSVVLLTGVSGFIASHIADQLLAAGYCVRGTTRNADGVSWMTSLFNKKYGEGRFEIVTIADFAKPGVFDSALQGVSGVIHAAADTSMGADPHKVITPAVAGTIELLKAASENADVRRVVLTSSCAAAANPGTARKIDGNTWNEEAIAAAWAPPPYEPSRGFPVYAASKAQCEQEAWKWYGEKKPGFVLSAVLPAANFGKSLDPVAQGHPSTSALVQALFNGDTDTVSGAPQYFFVDVQDNARLHVAALTHPDIREKRIFAYAAPYTWRGVQRILRELYPGRMFGADIPDAELDSSEIVLAGAAKGWLKDLGQPRWTSLEECVRLNTEDLN</sequence>
<dbReference type="AlphaFoldDB" id="A0A084GDV7"/>
<name>A0A084GDV7_PSEDA</name>
<dbReference type="KEGG" id="sapo:SAPIO_CDS1844"/>
<dbReference type="HOGENOM" id="CLU_007383_9_2_1"/>
<reference evidence="4 5" key="1">
    <citation type="journal article" date="2014" name="Genome Announc.">
        <title>Draft genome sequence of the pathogenic fungus Scedosporium apiospermum.</title>
        <authorList>
            <person name="Vandeputte P."/>
            <person name="Ghamrawi S."/>
            <person name="Rechenmann M."/>
            <person name="Iltis A."/>
            <person name="Giraud S."/>
            <person name="Fleury M."/>
            <person name="Thornton C."/>
            <person name="Delhaes L."/>
            <person name="Meyer W."/>
            <person name="Papon N."/>
            <person name="Bouchara J.P."/>
        </authorList>
    </citation>
    <scope>NUCLEOTIDE SEQUENCE [LARGE SCALE GENOMIC DNA]</scope>
    <source>
        <strain evidence="4 5">IHEM 14462</strain>
    </source>
</reference>
<dbReference type="GeneID" id="27720916"/>
<comment type="caution">
    <text evidence="4">The sequence shown here is derived from an EMBL/GenBank/DDBJ whole genome shotgun (WGS) entry which is preliminary data.</text>
</comment>
<comment type="similarity">
    <text evidence="2">Belongs to the NAD(P)-dependent epimerase/dehydratase family. Dihydroflavonol-4-reductase subfamily.</text>
</comment>
<evidence type="ECO:0000313" key="4">
    <source>
        <dbReference type="EMBL" id="KEZ45519.1"/>
    </source>
</evidence>
<dbReference type="OrthoDB" id="2735536at2759"/>
<dbReference type="VEuPathDB" id="FungiDB:SAPIO_CDS1844"/>
<proteinExistence type="inferred from homology"/>
<organism evidence="4 5">
    <name type="scientific">Pseudallescheria apiosperma</name>
    <name type="common">Scedosporium apiospermum</name>
    <dbReference type="NCBI Taxonomy" id="563466"/>
    <lineage>
        <taxon>Eukaryota</taxon>
        <taxon>Fungi</taxon>
        <taxon>Dikarya</taxon>
        <taxon>Ascomycota</taxon>
        <taxon>Pezizomycotina</taxon>
        <taxon>Sordariomycetes</taxon>
        <taxon>Hypocreomycetidae</taxon>
        <taxon>Microascales</taxon>
        <taxon>Microascaceae</taxon>
        <taxon>Scedosporium</taxon>
    </lineage>
</organism>
<evidence type="ECO:0000313" key="5">
    <source>
        <dbReference type="Proteomes" id="UP000028545"/>
    </source>
</evidence>
<dbReference type="Gene3D" id="3.40.50.720">
    <property type="entry name" value="NAD(P)-binding Rossmann-like Domain"/>
    <property type="match status" value="1"/>
</dbReference>
<feature type="domain" description="NAD-dependent epimerase/dehydratase" evidence="3">
    <location>
        <begin position="15"/>
        <end position="266"/>
    </location>
</feature>
<dbReference type="Pfam" id="PF01370">
    <property type="entry name" value="Epimerase"/>
    <property type="match status" value="1"/>
</dbReference>
<accession>A0A084GDV7</accession>
<dbReference type="OMA" id="YTWRGVQ"/>
<gene>
    <name evidence="4" type="ORF">SAPIO_CDS1844</name>
</gene>
<dbReference type="EMBL" id="JOWA01000077">
    <property type="protein sequence ID" value="KEZ45519.1"/>
    <property type="molecule type" value="Genomic_DNA"/>
</dbReference>
<dbReference type="Proteomes" id="UP000028545">
    <property type="component" value="Unassembled WGS sequence"/>
</dbReference>
<dbReference type="RefSeq" id="XP_016645318.1">
    <property type="nucleotide sequence ID" value="XM_016785021.1"/>
</dbReference>
<dbReference type="GO" id="GO:0016616">
    <property type="term" value="F:oxidoreductase activity, acting on the CH-OH group of donors, NAD or NADP as acceptor"/>
    <property type="evidence" value="ECO:0007669"/>
    <property type="project" value="TreeGrafter"/>
</dbReference>
<dbReference type="InterPro" id="IPR036291">
    <property type="entry name" value="NAD(P)-bd_dom_sf"/>
</dbReference>
<dbReference type="SUPFAM" id="SSF51735">
    <property type="entry name" value="NAD(P)-binding Rossmann-fold domains"/>
    <property type="match status" value="1"/>
</dbReference>
<keyword evidence="1" id="KW-0560">Oxidoreductase</keyword>
<dbReference type="InterPro" id="IPR050425">
    <property type="entry name" value="NAD(P)_dehydrat-like"/>
</dbReference>
<evidence type="ECO:0000259" key="3">
    <source>
        <dbReference type="Pfam" id="PF01370"/>
    </source>
</evidence>
<keyword evidence="5" id="KW-1185">Reference proteome</keyword>
<dbReference type="PANTHER" id="PTHR10366:SF562">
    <property type="entry name" value="ALDEHYDE REDUCTASE II (AFU_ORTHOLOGUE AFUA_1G11360)"/>
    <property type="match status" value="1"/>
</dbReference>
<dbReference type="InterPro" id="IPR001509">
    <property type="entry name" value="Epimerase_deHydtase"/>
</dbReference>
<protein>
    <recommendedName>
        <fullName evidence="3">NAD-dependent epimerase/dehydratase domain-containing protein</fullName>
    </recommendedName>
</protein>
<evidence type="ECO:0000256" key="2">
    <source>
        <dbReference type="ARBA" id="ARBA00023445"/>
    </source>
</evidence>
<dbReference type="PANTHER" id="PTHR10366">
    <property type="entry name" value="NAD DEPENDENT EPIMERASE/DEHYDRATASE"/>
    <property type="match status" value="1"/>
</dbReference>